<feature type="compositionally biased region" description="Basic and acidic residues" evidence="1">
    <location>
        <begin position="185"/>
        <end position="207"/>
    </location>
</feature>
<dbReference type="VEuPathDB" id="PiroplasmaDB:BBOV_IV005950"/>
<feature type="compositionally biased region" description="Basic and acidic residues" evidence="1">
    <location>
        <begin position="321"/>
        <end position="344"/>
    </location>
</feature>
<evidence type="ECO:0000313" key="3">
    <source>
        <dbReference type="EMBL" id="EDO06956.1"/>
    </source>
</evidence>
<feature type="compositionally biased region" description="Basic and acidic residues" evidence="1">
    <location>
        <begin position="109"/>
        <end position="128"/>
    </location>
</feature>
<evidence type="ECO:0000256" key="1">
    <source>
        <dbReference type="SAM" id="MobiDB-lite"/>
    </source>
</evidence>
<keyword evidence="2" id="KW-0732">Signal</keyword>
<dbReference type="AlphaFoldDB" id="A7AQY7"/>
<dbReference type="InParanoid" id="A7AQY7"/>
<feature type="chain" id="PRO_5002704284" evidence="2">
    <location>
        <begin position="17"/>
        <end position="436"/>
    </location>
</feature>
<name>A7AQY7_BABBO</name>
<protein>
    <submittedName>
        <fullName evidence="3">Membrane protein, putative</fullName>
    </submittedName>
</protein>
<reference evidence="4" key="3">
    <citation type="journal article" date="2021" name="Int. J. Parasitol.">
        <title>Comparative analysis of gene expression between Babesia bovis blood stages and kinetes allowed by improved genome annotation.</title>
        <authorList>
            <person name="Ueti M.W."/>
            <person name="Johnson W.C."/>
            <person name="Kappmeyer L.S."/>
            <person name="Herndon D.R."/>
            <person name="Mousel M.R."/>
            <person name="Reif K.E."/>
            <person name="Taus N.S."/>
            <person name="Ifeonu O.O."/>
            <person name="Silva J.C."/>
            <person name="Suarez C.E."/>
            <person name="Brayton K.A."/>
        </authorList>
    </citation>
    <scope>NUCLEOTIDE SEQUENCE [LARGE SCALE GENOMIC DNA]</scope>
</reference>
<gene>
    <name evidence="3" type="ORF">BBOV_IV005950</name>
</gene>
<reference evidence="4" key="2">
    <citation type="journal article" date="2020" name="Data Brief">
        <title>Transcriptome dataset of Babesia bovis life stages within vertebrate and invertebrate hosts.</title>
        <authorList>
            <person name="Ueti M.W."/>
            <person name="Johnson W.C."/>
            <person name="Kappmeyer L.S."/>
            <person name="Herndon D.R."/>
            <person name="Mousel M.R."/>
            <person name="Reif K.E."/>
            <person name="Taus N.S."/>
            <person name="Ifeonu O.O."/>
            <person name="Silva J.C."/>
            <person name="Suarez C.E."/>
            <person name="Brayton K.A."/>
        </authorList>
    </citation>
    <scope>NUCLEOTIDE SEQUENCE [LARGE SCALE GENOMIC DNA]</scope>
</reference>
<feature type="compositionally biased region" description="Basic and acidic residues" evidence="1">
    <location>
        <begin position="361"/>
        <end position="385"/>
    </location>
</feature>
<dbReference type="GeneID" id="5478758"/>
<feature type="region of interest" description="Disordered" evidence="1">
    <location>
        <begin position="94"/>
        <end position="128"/>
    </location>
</feature>
<reference evidence="3 4" key="1">
    <citation type="journal article" date="2007" name="PLoS Pathog.">
        <title>Genome sequence of Babesia bovis and comparative analysis of apicomplexan hemoprotozoa.</title>
        <authorList>
            <person name="Brayton K.A."/>
            <person name="Lau A.O.T."/>
            <person name="Herndon D.R."/>
            <person name="Hannick L."/>
            <person name="Kappmeyer L.S."/>
            <person name="Berens S.J."/>
            <person name="Bidwell S.L."/>
            <person name="Brown W.C."/>
            <person name="Crabtree J."/>
            <person name="Fadrosh D."/>
            <person name="Feldblum T."/>
            <person name="Forberger H.A."/>
            <person name="Haas B.J."/>
            <person name="Howell J.M."/>
            <person name="Khouri H."/>
            <person name="Koo H."/>
            <person name="Mann D.J."/>
            <person name="Norimine J."/>
            <person name="Paulsen I.T."/>
            <person name="Radune D."/>
            <person name="Ren Q."/>
            <person name="Smith R.K. Jr."/>
            <person name="Suarez C.E."/>
            <person name="White O."/>
            <person name="Wortman J.R."/>
            <person name="Knowles D.P. Jr."/>
            <person name="McElwain T.F."/>
            <person name="Nene V.M."/>
        </authorList>
    </citation>
    <scope>NUCLEOTIDE SEQUENCE [LARGE SCALE GENOMIC DNA]</scope>
    <source>
        <strain evidence="3">T2Bo</strain>
    </source>
</reference>
<accession>A7AQY7</accession>
<keyword evidence="4" id="KW-1185">Reference proteome</keyword>
<evidence type="ECO:0000256" key="2">
    <source>
        <dbReference type="SAM" id="SignalP"/>
    </source>
</evidence>
<dbReference type="EMBL" id="AAXT01000002">
    <property type="protein sequence ID" value="EDO06956.1"/>
    <property type="molecule type" value="Genomic_DNA"/>
</dbReference>
<dbReference type="RefSeq" id="XP_001610524.1">
    <property type="nucleotide sequence ID" value="XM_001610474.1"/>
</dbReference>
<dbReference type="KEGG" id="bbo:BBOV_IV005950"/>
<proteinExistence type="predicted"/>
<feature type="compositionally biased region" description="Basic and acidic residues" evidence="1">
    <location>
        <begin position="233"/>
        <end position="256"/>
    </location>
</feature>
<dbReference type="Proteomes" id="UP000002173">
    <property type="component" value="Unassembled WGS sequence"/>
</dbReference>
<sequence length="436" mass="48087">MVPFVFYSIVIAAASAYEEDYTWPDSREDRSAVKIHVGDRRKRAIENGLVELDVDYAPGDFVGDIAGSCLSTFLIKLIDYIGDSIRGCISRKRKEKGLKGEKGDDDDAPYIKKEDAEKDKKEEDKDKKTVTVTISKKEIPPTPRKGDIYQRPVGVEELDKELAKEGKGAVPPIDKISHFPPAMPPKEDIHKKPIREEEMDKHRDDGVAKGGPGMPPIVIVPADAPKSPSVIDGYDKGAKIEDMDRHRDDGVAKGGRDLPPIDIISDFPPAMPPKEDIHKKPIREEEMDKHRDDGVAKGGPGMPPIVIVPADAPKSPSVIDGYDKGAKIEDMDRHRDDGVAKGGRDLPPIDIISDFPPAMPPKEDIHKKPIREEDMGGKEGKREDDIPSIEEEEFDLIIVGDEPDKLMQFLPSHKGDCPLGSKKSLRGHCIKGAYSA</sequence>
<feature type="compositionally biased region" description="Basic and acidic residues" evidence="1">
    <location>
        <begin position="273"/>
        <end position="295"/>
    </location>
</feature>
<organism evidence="3 4">
    <name type="scientific">Babesia bovis</name>
    <dbReference type="NCBI Taxonomy" id="5865"/>
    <lineage>
        <taxon>Eukaryota</taxon>
        <taxon>Sar</taxon>
        <taxon>Alveolata</taxon>
        <taxon>Apicomplexa</taxon>
        <taxon>Aconoidasida</taxon>
        <taxon>Piroplasmida</taxon>
        <taxon>Babesiidae</taxon>
        <taxon>Babesia</taxon>
    </lineage>
</organism>
<evidence type="ECO:0000313" key="4">
    <source>
        <dbReference type="Proteomes" id="UP000002173"/>
    </source>
</evidence>
<comment type="caution">
    <text evidence="3">The sequence shown here is derived from an EMBL/GenBank/DDBJ whole genome shotgun (WGS) entry which is preliminary data.</text>
</comment>
<feature type="region of interest" description="Disordered" evidence="1">
    <location>
        <begin position="162"/>
        <end position="389"/>
    </location>
</feature>
<feature type="signal peptide" evidence="2">
    <location>
        <begin position="1"/>
        <end position="16"/>
    </location>
</feature>